<dbReference type="Proteomes" id="UP000053660">
    <property type="component" value="Unassembled WGS sequence"/>
</dbReference>
<reference evidence="2 3" key="1">
    <citation type="submission" date="2014-03" db="EMBL/GenBank/DDBJ databases">
        <title>Draft genome of the hookworm Oesophagostomum dentatum.</title>
        <authorList>
            <person name="Mitreva M."/>
        </authorList>
    </citation>
    <scope>NUCLEOTIDE SEQUENCE [LARGE SCALE GENOMIC DNA]</scope>
    <source>
        <strain evidence="2 3">OD-Hann</strain>
    </source>
</reference>
<dbReference type="OrthoDB" id="2192561at2759"/>
<sequence>MFHAAAAMLKIAELEYNGANSVFLRALIDKKFALPYKAIDAIVSHFLRMKNDEREMPVLWHQCLLAVCQRYKNDLNPEQKSAILDLIRFQSHYLISPEIRRELESKDTGIEGSQSASKIEIVKKGMIDYVITQWQGNECILDGNSIAKNPNICRFGGGYSFFSKAVPPANAPSQPNWIVAAVLALHMVDCVGHTCRTSTFTILPLFIWSWICANAWRRMCC</sequence>
<protein>
    <recommendedName>
        <fullName evidence="4">Bystin</fullName>
    </recommendedName>
</protein>
<evidence type="ECO:0000256" key="1">
    <source>
        <dbReference type="ARBA" id="ARBA00007114"/>
    </source>
</evidence>
<dbReference type="Pfam" id="PF05291">
    <property type="entry name" value="Bystin"/>
    <property type="match status" value="1"/>
</dbReference>
<dbReference type="AlphaFoldDB" id="A0A0B1T087"/>
<gene>
    <name evidence="2" type="ORF">OESDEN_11027</name>
</gene>
<name>A0A0B1T087_OESDE</name>
<dbReference type="GO" id="GO:0030688">
    <property type="term" value="C:preribosome, small subunit precursor"/>
    <property type="evidence" value="ECO:0007669"/>
    <property type="project" value="TreeGrafter"/>
</dbReference>
<comment type="similarity">
    <text evidence="1">Belongs to the bystin family.</text>
</comment>
<accession>A0A0B1T087</accession>
<dbReference type="PANTHER" id="PTHR12821">
    <property type="entry name" value="BYSTIN"/>
    <property type="match status" value="1"/>
</dbReference>
<proteinExistence type="inferred from homology"/>
<dbReference type="GO" id="GO:0030515">
    <property type="term" value="F:snoRNA binding"/>
    <property type="evidence" value="ECO:0007669"/>
    <property type="project" value="TreeGrafter"/>
</dbReference>
<evidence type="ECO:0000313" key="2">
    <source>
        <dbReference type="EMBL" id="KHJ89157.1"/>
    </source>
</evidence>
<dbReference type="InterPro" id="IPR007955">
    <property type="entry name" value="Bystin"/>
</dbReference>
<dbReference type="GO" id="GO:0005737">
    <property type="term" value="C:cytoplasm"/>
    <property type="evidence" value="ECO:0007669"/>
    <property type="project" value="TreeGrafter"/>
</dbReference>
<dbReference type="GO" id="GO:0006364">
    <property type="term" value="P:rRNA processing"/>
    <property type="evidence" value="ECO:0007669"/>
    <property type="project" value="TreeGrafter"/>
</dbReference>
<evidence type="ECO:0008006" key="4">
    <source>
        <dbReference type="Google" id="ProtNLM"/>
    </source>
</evidence>
<dbReference type="EMBL" id="KN554630">
    <property type="protein sequence ID" value="KHJ89157.1"/>
    <property type="molecule type" value="Genomic_DNA"/>
</dbReference>
<keyword evidence="3" id="KW-1185">Reference proteome</keyword>
<organism evidence="2 3">
    <name type="scientific">Oesophagostomum dentatum</name>
    <name type="common">Nodular worm</name>
    <dbReference type="NCBI Taxonomy" id="61180"/>
    <lineage>
        <taxon>Eukaryota</taxon>
        <taxon>Metazoa</taxon>
        <taxon>Ecdysozoa</taxon>
        <taxon>Nematoda</taxon>
        <taxon>Chromadorea</taxon>
        <taxon>Rhabditida</taxon>
        <taxon>Rhabditina</taxon>
        <taxon>Rhabditomorpha</taxon>
        <taxon>Strongyloidea</taxon>
        <taxon>Strongylidae</taxon>
        <taxon>Oesophagostomum</taxon>
    </lineage>
</organism>
<evidence type="ECO:0000313" key="3">
    <source>
        <dbReference type="Proteomes" id="UP000053660"/>
    </source>
</evidence>
<dbReference type="GO" id="GO:0005730">
    <property type="term" value="C:nucleolus"/>
    <property type="evidence" value="ECO:0007669"/>
    <property type="project" value="TreeGrafter"/>
</dbReference>
<dbReference type="PANTHER" id="PTHR12821:SF0">
    <property type="entry name" value="BYSTIN"/>
    <property type="match status" value="1"/>
</dbReference>